<dbReference type="InterPro" id="IPR011006">
    <property type="entry name" value="CheY-like_superfamily"/>
</dbReference>
<dbReference type="SUPFAM" id="SSF52172">
    <property type="entry name" value="CheY-like"/>
    <property type="match status" value="1"/>
</dbReference>
<feature type="domain" description="Response regulatory" evidence="2">
    <location>
        <begin position="18"/>
        <end position="131"/>
    </location>
</feature>
<proteinExistence type="predicted"/>
<dbReference type="EMBL" id="CABVHU010000031">
    <property type="protein sequence ID" value="VVO44879.1"/>
    <property type="molecule type" value="Genomic_DNA"/>
</dbReference>
<dbReference type="SMART" id="SM00448">
    <property type="entry name" value="REC"/>
    <property type="match status" value="1"/>
</dbReference>
<gene>
    <name evidence="3" type="ORF">PS833_06521</name>
</gene>
<evidence type="ECO:0000256" key="1">
    <source>
        <dbReference type="PROSITE-ProRule" id="PRU00169"/>
    </source>
</evidence>
<dbReference type="OrthoDB" id="6984387at2"/>
<dbReference type="PROSITE" id="PS50110">
    <property type="entry name" value="RESPONSE_REGULATORY"/>
    <property type="match status" value="1"/>
</dbReference>
<dbReference type="GO" id="GO:0000160">
    <property type="term" value="P:phosphorelay signal transduction system"/>
    <property type="evidence" value="ECO:0007669"/>
    <property type="project" value="InterPro"/>
</dbReference>
<evidence type="ECO:0000259" key="2">
    <source>
        <dbReference type="PROSITE" id="PS50110"/>
    </source>
</evidence>
<sequence>MTTTLTLLDGGLLPIQGEIIVIEDDPTLRSLMVDIVAEIGAKAVAFDTADDALTYLLEGHDQCRLVIADQSVPGQIQGIEFIEMVRGRWPYIGAILTSGYLIDPTTVPPSTIYLHKPWSLDDLVIAVASLLQPDHPISKI</sequence>
<reference evidence="3 4" key="1">
    <citation type="submission" date="2019-09" db="EMBL/GenBank/DDBJ databases">
        <authorList>
            <person name="Chandra G."/>
            <person name="Truman W A."/>
        </authorList>
    </citation>
    <scope>NUCLEOTIDE SEQUENCE [LARGE SCALE GENOMIC DNA]</scope>
    <source>
        <strain evidence="3">PS833</strain>
    </source>
</reference>
<keyword evidence="1" id="KW-0597">Phosphoprotein</keyword>
<feature type="modified residue" description="4-aspartylphosphate" evidence="1">
    <location>
        <position position="69"/>
    </location>
</feature>
<accession>A0A5E7FZP1</accession>
<dbReference type="AlphaFoldDB" id="A0A5E7FZP1"/>
<dbReference type="Proteomes" id="UP000409037">
    <property type="component" value="Unassembled WGS sequence"/>
</dbReference>
<dbReference type="Pfam" id="PF00072">
    <property type="entry name" value="Response_reg"/>
    <property type="match status" value="1"/>
</dbReference>
<evidence type="ECO:0000313" key="4">
    <source>
        <dbReference type="Proteomes" id="UP000409037"/>
    </source>
</evidence>
<protein>
    <recommendedName>
        <fullName evidence="2">Response regulatory domain-containing protein</fullName>
    </recommendedName>
</protein>
<dbReference type="RefSeq" id="WP_150801492.1">
    <property type="nucleotide sequence ID" value="NZ_CABVHU010000031.1"/>
</dbReference>
<dbReference type="Gene3D" id="3.40.50.2300">
    <property type="match status" value="1"/>
</dbReference>
<dbReference type="InterPro" id="IPR001789">
    <property type="entry name" value="Sig_transdc_resp-reg_receiver"/>
</dbReference>
<name>A0A5E7FZP1_PSEFL</name>
<organism evidence="3 4">
    <name type="scientific">Pseudomonas fluorescens</name>
    <dbReference type="NCBI Taxonomy" id="294"/>
    <lineage>
        <taxon>Bacteria</taxon>
        <taxon>Pseudomonadati</taxon>
        <taxon>Pseudomonadota</taxon>
        <taxon>Gammaproteobacteria</taxon>
        <taxon>Pseudomonadales</taxon>
        <taxon>Pseudomonadaceae</taxon>
        <taxon>Pseudomonas</taxon>
    </lineage>
</organism>
<evidence type="ECO:0000313" key="3">
    <source>
        <dbReference type="EMBL" id="VVO44879.1"/>
    </source>
</evidence>